<organism evidence="2 3">
    <name type="scientific">Ranatra chinensis</name>
    <dbReference type="NCBI Taxonomy" id="642074"/>
    <lineage>
        <taxon>Eukaryota</taxon>
        <taxon>Metazoa</taxon>
        <taxon>Ecdysozoa</taxon>
        <taxon>Arthropoda</taxon>
        <taxon>Hexapoda</taxon>
        <taxon>Insecta</taxon>
        <taxon>Pterygota</taxon>
        <taxon>Neoptera</taxon>
        <taxon>Paraneoptera</taxon>
        <taxon>Hemiptera</taxon>
        <taxon>Heteroptera</taxon>
        <taxon>Panheteroptera</taxon>
        <taxon>Nepomorpha</taxon>
        <taxon>Nepidae</taxon>
        <taxon>Ranatrinae</taxon>
        <taxon>Ranatra</taxon>
    </lineage>
</organism>
<sequence>MVRRNRDGTPKREIQRSKKALAIVSTEVSRIGSASGEKNPIGAMSRQSLGVHVGQNTSPTKWIPGTKVNYDSDGTSMLIRVPLLPTVPFLVGMTQKERETGVWPSDSNITVLRLRSRRKTEDETREWKDLEDVSLLGDGKHLGESPSLVNLVALVEKQDGDKEMAMLPISSWEPGHPSSSSSEVSFEPGISGNRKRTHTRVIFLEPRRTINRSSSEPVIYKELEEPPNLDSERNSKFFDYGILSMDSEEADSENRQKTLDGIESEQRITAMKYVFKSCFPFLFKRKHNSK</sequence>
<evidence type="ECO:0000313" key="2">
    <source>
        <dbReference type="EMBL" id="KAL1124389.1"/>
    </source>
</evidence>
<dbReference type="Proteomes" id="UP001558652">
    <property type="component" value="Unassembled WGS sequence"/>
</dbReference>
<feature type="compositionally biased region" description="Low complexity" evidence="1">
    <location>
        <begin position="171"/>
        <end position="191"/>
    </location>
</feature>
<dbReference type="EMBL" id="JBFDAA010000010">
    <property type="protein sequence ID" value="KAL1124389.1"/>
    <property type="molecule type" value="Genomic_DNA"/>
</dbReference>
<dbReference type="AlphaFoldDB" id="A0ABD0YBE2"/>
<reference evidence="2 3" key="1">
    <citation type="submission" date="2024-07" db="EMBL/GenBank/DDBJ databases">
        <title>Chromosome-level genome assembly of the water stick insect Ranatra chinensis (Heteroptera: Nepidae).</title>
        <authorList>
            <person name="Liu X."/>
        </authorList>
    </citation>
    <scope>NUCLEOTIDE SEQUENCE [LARGE SCALE GENOMIC DNA]</scope>
    <source>
        <strain evidence="2">Cailab_2021Rc</strain>
        <tissue evidence="2">Muscle</tissue>
    </source>
</reference>
<evidence type="ECO:0000256" key="1">
    <source>
        <dbReference type="SAM" id="MobiDB-lite"/>
    </source>
</evidence>
<protein>
    <submittedName>
        <fullName evidence="2">Uncharacterized protein</fullName>
    </submittedName>
</protein>
<name>A0ABD0YBE2_9HEMI</name>
<comment type="caution">
    <text evidence="2">The sequence shown here is derived from an EMBL/GenBank/DDBJ whole genome shotgun (WGS) entry which is preliminary data.</text>
</comment>
<proteinExistence type="predicted"/>
<evidence type="ECO:0000313" key="3">
    <source>
        <dbReference type="Proteomes" id="UP001558652"/>
    </source>
</evidence>
<gene>
    <name evidence="2" type="ORF">AAG570_001018</name>
</gene>
<accession>A0ABD0YBE2</accession>
<feature type="region of interest" description="Disordered" evidence="1">
    <location>
        <begin position="171"/>
        <end position="192"/>
    </location>
</feature>
<keyword evidence="3" id="KW-1185">Reference proteome</keyword>